<evidence type="ECO:0008006" key="3">
    <source>
        <dbReference type="Google" id="ProtNLM"/>
    </source>
</evidence>
<evidence type="ECO:0000313" key="2">
    <source>
        <dbReference type="Proteomes" id="UP000808349"/>
    </source>
</evidence>
<protein>
    <recommendedName>
        <fullName evidence="3">F5/8 type C domain-containing protein</fullName>
    </recommendedName>
</protein>
<proteinExistence type="predicted"/>
<comment type="caution">
    <text evidence="1">The sequence shown here is derived from an EMBL/GenBank/DDBJ whole genome shotgun (WGS) entry which is preliminary data.</text>
</comment>
<sequence length="894" mass="99610">MLNYFKHFTVVLFLLGGVLLTMSLQSSFLPQNPLPKSVLFVSRQIPCCGSVYMSAANALPGIGGFSKYQVAAPAFLCILNPDNSIDTLIDGSRPESNPFQLIDISSPCLSWDAKKIVFAGLKKGNYVLGNNNMTPAEPNAWRIYMISVDGSHLSQVSFDEAPLNLNQFNPFARGVLKGYDDTHPIWLPDGRICFSSTRFPGIGMYNVTRTSNLYVIHENGTGLHRITSDKNGADKPVLDPVTGKIVFARWWRNFYWPYDPMTTKQHPVYTDGWSYKDGLTSYLDSTLDGQSFMFNNNAFLLTEINPDGTEMKLFSAHYREVSNNNAYGGCFDVDGNFIGNWFPIEHQSESSGFGGLKRYYRGTAKRPVGLIGVYQYGNFDYYIKDPPSYGIFKGSYAAEPSVASDGNILFSMAKDPNQDYGIYIMNADGSSPQLVYDHPGTTELNAQIVEPRKLPKILLDKVSQVADPLPPTGIQDLRKEGSFEFDCRNIFFNSPIDDGIIAAPAVGNMSTVRFYAAPLLNQQYGSLEMLDYPLLYNEINVDAYNRVFEKNAPAHVPLFEQGRSSVALGYKIPRTGGGIMDGAAHVTGFNYGRPGQHVTCVGCHAGHSVIPVPDQPDELFFTNLAPGAKIMASSSMNPPGNVIDKKNRTATQHWFTPEGVDPTGQWLKLKWLEPIYVKQIKLYNIPDTNRLRVEHCIVRLYADSSFKQLITSIDVNEKLSNMGTKLALNQVEKIQSMQVEFIKVTGGIYHWNAASLGEIEVISSNIDPATFKSICDCKGSAYGPYKLDSCGHCLLPEDPKFNDCLTHLDRAINGHKVLVYQDHIQQKIRISILDDIIENSDLIRLWNINGQSIPAWISYSDGDVTIDLSSCKAGIYFLSLVKDHQNELIKFIKW</sequence>
<dbReference type="AlphaFoldDB" id="A0A9D7XI46"/>
<dbReference type="Gene3D" id="2.120.10.30">
    <property type="entry name" value="TolB, C-terminal domain"/>
    <property type="match status" value="1"/>
</dbReference>
<organism evidence="1 2">
    <name type="scientific">Candidatus Defluviibacterium haderslevense</name>
    <dbReference type="NCBI Taxonomy" id="2981993"/>
    <lineage>
        <taxon>Bacteria</taxon>
        <taxon>Pseudomonadati</taxon>
        <taxon>Bacteroidota</taxon>
        <taxon>Saprospiria</taxon>
        <taxon>Saprospirales</taxon>
        <taxon>Saprospiraceae</taxon>
        <taxon>Candidatus Defluviibacterium</taxon>
    </lineage>
</organism>
<dbReference type="SUPFAM" id="SSF82171">
    <property type="entry name" value="DPP6 N-terminal domain-like"/>
    <property type="match status" value="1"/>
</dbReference>
<dbReference type="InterPro" id="IPR008979">
    <property type="entry name" value="Galactose-bd-like_sf"/>
</dbReference>
<gene>
    <name evidence="1" type="ORF">IPO85_12570</name>
</gene>
<dbReference type="Proteomes" id="UP000808349">
    <property type="component" value="Unassembled WGS sequence"/>
</dbReference>
<dbReference type="Gene3D" id="2.60.120.260">
    <property type="entry name" value="Galactose-binding domain-like"/>
    <property type="match status" value="1"/>
</dbReference>
<reference evidence="1 2" key="1">
    <citation type="submission" date="2020-10" db="EMBL/GenBank/DDBJ databases">
        <title>Connecting structure to function with the recovery of over 1000 high-quality activated sludge metagenome-assembled genomes encoding full-length rRNA genes using long-read sequencing.</title>
        <authorList>
            <person name="Singleton C.M."/>
            <person name="Petriglieri F."/>
            <person name="Kristensen J.M."/>
            <person name="Kirkegaard R.H."/>
            <person name="Michaelsen T.Y."/>
            <person name="Andersen M.H."/>
            <person name="Karst S.M."/>
            <person name="Dueholm M.S."/>
            <person name="Nielsen P.H."/>
            <person name="Albertsen M."/>
        </authorList>
    </citation>
    <scope>NUCLEOTIDE SEQUENCE [LARGE SCALE GENOMIC DNA]</scope>
    <source>
        <strain evidence="1">Ribe_18-Q3-R11-54_BAT3C.373</strain>
    </source>
</reference>
<dbReference type="SUPFAM" id="SSF49785">
    <property type="entry name" value="Galactose-binding domain-like"/>
    <property type="match status" value="1"/>
</dbReference>
<accession>A0A9D7XI46</accession>
<evidence type="ECO:0000313" key="1">
    <source>
        <dbReference type="EMBL" id="MBK9718318.1"/>
    </source>
</evidence>
<dbReference type="InterPro" id="IPR011042">
    <property type="entry name" value="6-blade_b-propeller_TolB-like"/>
</dbReference>
<dbReference type="EMBL" id="JADKFW010000010">
    <property type="protein sequence ID" value="MBK9718318.1"/>
    <property type="molecule type" value="Genomic_DNA"/>
</dbReference>
<name>A0A9D7XI46_9BACT</name>